<sequence>MLDNPWNNILDWFRDRSERAKIVRSFNESARTSFVVGVAPTLLKASISKGESSYKHQFSNWLNTGFRIQAFTGRVLTKDELIHIGKVIIDDDVLVRRLIVLGWDTLEIHGDAGTYGCRWQLKDYIPLPKFNKNE</sequence>
<gene>
    <name evidence="1" type="ORF">GCM10022408_33730</name>
</gene>
<comment type="caution">
    <text evidence="1">The sequence shown here is derived from an EMBL/GenBank/DDBJ whole genome shotgun (WGS) entry which is preliminary data.</text>
</comment>
<evidence type="ECO:0000313" key="2">
    <source>
        <dbReference type="Proteomes" id="UP001500567"/>
    </source>
</evidence>
<organism evidence="1 2">
    <name type="scientific">Hymenobacter fastidiosus</name>
    <dbReference type="NCBI Taxonomy" id="486264"/>
    <lineage>
        <taxon>Bacteria</taxon>
        <taxon>Pseudomonadati</taxon>
        <taxon>Bacteroidota</taxon>
        <taxon>Cytophagia</taxon>
        <taxon>Cytophagales</taxon>
        <taxon>Hymenobacteraceae</taxon>
        <taxon>Hymenobacter</taxon>
    </lineage>
</organism>
<evidence type="ECO:0000313" key="1">
    <source>
        <dbReference type="EMBL" id="GAA4017420.1"/>
    </source>
</evidence>
<dbReference type="EMBL" id="BAABDJ010000038">
    <property type="protein sequence ID" value="GAA4017420.1"/>
    <property type="molecule type" value="Genomic_DNA"/>
</dbReference>
<dbReference type="RefSeq" id="WP_345074623.1">
    <property type="nucleotide sequence ID" value="NZ_BAABDJ010000038.1"/>
</dbReference>
<protein>
    <submittedName>
        <fullName evidence="1">Uncharacterized protein</fullName>
    </submittedName>
</protein>
<reference evidence="2" key="1">
    <citation type="journal article" date="2019" name="Int. J. Syst. Evol. Microbiol.">
        <title>The Global Catalogue of Microorganisms (GCM) 10K type strain sequencing project: providing services to taxonomists for standard genome sequencing and annotation.</title>
        <authorList>
            <consortium name="The Broad Institute Genomics Platform"/>
            <consortium name="The Broad Institute Genome Sequencing Center for Infectious Disease"/>
            <person name="Wu L."/>
            <person name="Ma J."/>
        </authorList>
    </citation>
    <scope>NUCLEOTIDE SEQUENCE [LARGE SCALE GENOMIC DNA]</scope>
    <source>
        <strain evidence="2">JCM 17224</strain>
    </source>
</reference>
<accession>A0ABP7SW83</accession>
<keyword evidence="2" id="KW-1185">Reference proteome</keyword>
<dbReference type="Proteomes" id="UP001500567">
    <property type="component" value="Unassembled WGS sequence"/>
</dbReference>
<name>A0ABP7SW83_9BACT</name>
<proteinExistence type="predicted"/>